<feature type="transmembrane region" description="Helical" evidence="8">
    <location>
        <begin position="398"/>
        <end position="420"/>
    </location>
</feature>
<dbReference type="GO" id="GO:0016757">
    <property type="term" value="F:glycosyltransferase activity"/>
    <property type="evidence" value="ECO:0007669"/>
    <property type="project" value="UniProtKB-KW"/>
</dbReference>
<evidence type="ECO:0000259" key="9">
    <source>
        <dbReference type="Pfam" id="PF13231"/>
    </source>
</evidence>
<evidence type="ECO:0000256" key="3">
    <source>
        <dbReference type="ARBA" id="ARBA00022676"/>
    </source>
</evidence>
<keyword evidence="3 10" id="KW-0328">Glycosyltransferase</keyword>
<protein>
    <submittedName>
        <fullName evidence="10">ArnT family glycosyltransferase</fullName>
        <ecNumber evidence="10">2.4.-.-</ecNumber>
    </submittedName>
</protein>
<feature type="transmembrane region" description="Helical" evidence="8">
    <location>
        <begin position="123"/>
        <end position="147"/>
    </location>
</feature>
<gene>
    <name evidence="10" type="ORF">ACFOM8_20360</name>
</gene>
<accession>A0ABV7UAY8</accession>
<feature type="transmembrane region" description="Helical" evidence="8">
    <location>
        <begin position="340"/>
        <end position="361"/>
    </location>
</feature>
<evidence type="ECO:0000313" key="11">
    <source>
        <dbReference type="Proteomes" id="UP001595539"/>
    </source>
</evidence>
<evidence type="ECO:0000256" key="5">
    <source>
        <dbReference type="ARBA" id="ARBA00022692"/>
    </source>
</evidence>
<dbReference type="InterPro" id="IPR050297">
    <property type="entry name" value="LipidA_mod_glycosyltrf_83"/>
</dbReference>
<reference evidence="11" key="1">
    <citation type="journal article" date="2019" name="Int. J. Syst. Evol. Microbiol.">
        <title>The Global Catalogue of Microorganisms (GCM) 10K type strain sequencing project: providing services to taxonomists for standard genome sequencing and annotation.</title>
        <authorList>
            <consortium name="The Broad Institute Genomics Platform"/>
            <consortium name="The Broad Institute Genome Sequencing Center for Infectious Disease"/>
            <person name="Wu L."/>
            <person name="Ma J."/>
        </authorList>
    </citation>
    <scope>NUCLEOTIDE SEQUENCE [LARGE SCALE GENOMIC DNA]</scope>
    <source>
        <strain evidence="11">KCTC 42473</strain>
    </source>
</reference>
<keyword evidence="7 8" id="KW-0472">Membrane</keyword>
<keyword evidence="2" id="KW-1003">Cell membrane</keyword>
<dbReference type="Pfam" id="PF13231">
    <property type="entry name" value="PMT_2"/>
    <property type="match status" value="1"/>
</dbReference>
<proteinExistence type="predicted"/>
<evidence type="ECO:0000256" key="2">
    <source>
        <dbReference type="ARBA" id="ARBA00022475"/>
    </source>
</evidence>
<feature type="transmembrane region" description="Helical" evidence="8">
    <location>
        <begin position="206"/>
        <end position="230"/>
    </location>
</feature>
<organism evidence="10 11">
    <name type="scientific">Paracoccus angustae</name>
    <dbReference type="NCBI Taxonomy" id="1671480"/>
    <lineage>
        <taxon>Bacteria</taxon>
        <taxon>Pseudomonadati</taxon>
        <taxon>Pseudomonadota</taxon>
        <taxon>Alphaproteobacteria</taxon>
        <taxon>Rhodobacterales</taxon>
        <taxon>Paracoccaceae</taxon>
        <taxon>Paracoccus</taxon>
    </lineage>
</organism>
<evidence type="ECO:0000256" key="4">
    <source>
        <dbReference type="ARBA" id="ARBA00022679"/>
    </source>
</evidence>
<feature type="domain" description="Glycosyltransferase RgtA/B/C/D-like" evidence="9">
    <location>
        <begin position="57"/>
        <end position="217"/>
    </location>
</feature>
<feature type="transmembrane region" description="Helical" evidence="8">
    <location>
        <begin position="254"/>
        <end position="272"/>
    </location>
</feature>
<feature type="transmembrane region" description="Helical" evidence="8">
    <location>
        <begin position="292"/>
        <end position="309"/>
    </location>
</feature>
<dbReference type="Proteomes" id="UP001595539">
    <property type="component" value="Unassembled WGS sequence"/>
</dbReference>
<dbReference type="EMBL" id="JBHRXY010000043">
    <property type="protein sequence ID" value="MFC3631781.1"/>
    <property type="molecule type" value="Genomic_DNA"/>
</dbReference>
<keyword evidence="11" id="KW-1185">Reference proteome</keyword>
<keyword evidence="4 10" id="KW-0808">Transferase</keyword>
<comment type="subcellular location">
    <subcellularLocation>
        <location evidence="1">Cell membrane</location>
        <topology evidence="1">Multi-pass membrane protein</topology>
    </subcellularLocation>
</comment>
<feature type="transmembrane region" description="Helical" evidence="8">
    <location>
        <begin position="159"/>
        <end position="186"/>
    </location>
</feature>
<evidence type="ECO:0000256" key="7">
    <source>
        <dbReference type="ARBA" id="ARBA00023136"/>
    </source>
</evidence>
<comment type="caution">
    <text evidence="10">The sequence shown here is derived from an EMBL/GenBank/DDBJ whole genome shotgun (WGS) entry which is preliminary data.</text>
</comment>
<keyword evidence="6 8" id="KW-1133">Transmembrane helix</keyword>
<dbReference type="RefSeq" id="WP_377764160.1">
    <property type="nucleotide sequence ID" value="NZ_JBHRXY010000043.1"/>
</dbReference>
<feature type="transmembrane region" description="Helical" evidence="8">
    <location>
        <begin position="61"/>
        <end position="80"/>
    </location>
</feature>
<evidence type="ECO:0000256" key="8">
    <source>
        <dbReference type="SAM" id="Phobius"/>
    </source>
</evidence>
<keyword evidence="5 8" id="KW-0812">Transmembrane</keyword>
<feature type="transmembrane region" description="Helical" evidence="8">
    <location>
        <begin position="373"/>
        <end position="391"/>
    </location>
</feature>
<dbReference type="EC" id="2.4.-.-" evidence="10"/>
<dbReference type="InterPro" id="IPR038731">
    <property type="entry name" value="RgtA/B/C-like"/>
</dbReference>
<sequence length="516" mass="55245">MRSVLSAAMLFALTALTLILLRPLMPVDETRYLAAAWEMRVGGSAWVPHLNGALYGHKPPLLFWLINLAWALGGIAEFPARLIGPGFAAASVALTGLLAQRLWPNQPERPGAAALILAVSPVWVLFGSTTMFDAMLTCAALLAMLALWSAAQRPRRAAWVALGAAVAFGVYAKGPVILLHVLPAALTMPLWAGPARSSGLVWARGLGLALLVALLLVGLWLIPALILGGAEYRTEVLWRQSGGRMVAAFAHQKPWWFFLALLPLMIWPFGWSQSGLAMLTPRRLLADPGTRFTAFWAGGALAAFSLISGKQAHYLLPEMPALALLLAGRLPTRKWRRRDLWLALPLLAALAAFSAAAAGLIPALRKLHDPLPWWSLALGTACLLVGIVGFLRLRSAPVALAALPLALMVGLHLALSPLLFACYNMTALGRTVSPFDRAGIAVTDGTYHAQLNFAGRLRHPVARLAGPEAVAAWRQAHPDGLLLDQSGLSISGMTPFAALPYRGGTYTLYHSQEVAP</sequence>
<dbReference type="PANTHER" id="PTHR33908">
    <property type="entry name" value="MANNOSYLTRANSFERASE YKCB-RELATED"/>
    <property type="match status" value="1"/>
</dbReference>
<name>A0ABV7UAY8_9RHOB</name>
<evidence type="ECO:0000313" key="10">
    <source>
        <dbReference type="EMBL" id="MFC3631781.1"/>
    </source>
</evidence>
<evidence type="ECO:0000256" key="1">
    <source>
        <dbReference type="ARBA" id="ARBA00004651"/>
    </source>
</evidence>
<evidence type="ECO:0000256" key="6">
    <source>
        <dbReference type="ARBA" id="ARBA00022989"/>
    </source>
</evidence>
<dbReference type="PANTHER" id="PTHR33908:SF3">
    <property type="entry name" value="UNDECAPRENYL PHOSPHATE-ALPHA-4-AMINO-4-DEOXY-L-ARABINOSE ARABINOSYL TRANSFERASE"/>
    <property type="match status" value="1"/>
</dbReference>